<name>A0A9J6NZ72_9CLOT</name>
<proteinExistence type="predicted"/>
<evidence type="ECO:0000313" key="2">
    <source>
        <dbReference type="Proteomes" id="UP001056429"/>
    </source>
</evidence>
<evidence type="ECO:0000313" key="1">
    <source>
        <dbReference type="EMBL" id="MCM1989372.1"/>
    </source>
</evidence>
<reference evidence="1" key="1">
    <citation type="journal article" date="2021" name="mSystems">
        <title>Bacteria and Archaea Synergistically Convert Glycine Betaine to Biogenic Methane in the Formosa Cold Seep of the South China Sea.</title>
        <authorList>
            <person name="Li L."/>
            <person name="Zhang W."/>
            <person name="Zhang S."/>
            <person name="Song L."/>
            <person name="Sun Q."/>
            <person name="Zhang H."/>
            <person name="Xiang H."/>
            <person name="Dong X."/>
        </authorList>
    </citation>
    <scope>NUCLEOTIDE SEQUENCE</scope>
    <source>
        <strain evidence="1">ZWT</strain>
    </source>
</reference>
<dbReference type="RefSeq" id="WP_250858368.1">
    <property type="nucleotide sequence ID" value="NZ_JAGSOJ010000001.1"/>
</dbReference>
<sequence>MKEVVKNTYEELKLSNLKITKEAVEEMDTLLAEYNYVLKSDNEDPSQKVNDLKFKITEEVFTKVEEYYFKN</sequence>
<accession>A0A9J6NZ72</accession>
<gene>
    <name evidence="1" type="ORF">KDK92_06440</name>
</gene>
<keyword evidence="2" id="KW-1185">Reference proteome</keyword>
<dbReference type="AlphaFoldDB" id="A0A9J6NZ72"/>
<dbReference type="EMBL" id="JAGSOJ010000001">
    <property type="protein sequence ID" value="MCM1989372.1"/>
    <property type="molecule type" value="Genomic_DNA"/>
</dbReference>
<dbReference type="Proteomes" id="UP001056429">
    <property type="component" value="Unassembled WGS sequence"/>
</dbReference>
<reference evidence="1" key="2">
    <citation type="submission" date="2021-04" db="EMBL/GenBank/DDBJ databases">
        <authorList>
            <person name="Dong X."/>
        </authorList>
    </citation>
    <scope>NUCLEOTIDE SEQUENCE</scope>
    <source>
        <strain evidence="1">ZWT</strain>
    </source>
</reference>
<protein>
    <submittedName>
        <fullName evidence="1">Uncharacterized protein</fullName>
    </submittedName>
</protein>
<comment type="caution">
    <text evidence="1">The sequence shown here is derived from an EMBL/GenBank/DDBJ whole genome shotgun (WGS) entry which is preliminary data.</text>
</comment>
<organism evidence="1 2">
    <name type="scientific">Oceanirhabdus seepicola</name>
    <dbReference type="NCBI Taxonomy" id="2828781"/>
    <lineage>
        <taxon>Bacteria</taxon>
        <taxon>Bacillati</taxon>
        <taxon>Bacillota</taxon>
        <taxon>Clostridia</taxon>
        <taxon>Eubacteriales</taxon>
        <taxon>Clostridiaceae</taxon>
        <taxon>Oceanirhabdus</taxon>
    </lineage>
</organism>